<protein>
    <submittedName>
        <fullName evidence="2">Uncharacterized protein</fullName>
    </submittedName>
</protein>
<dbReference type="AlphaFoldDB" id="A0A2G5SFE2"/>
<evidence type="ECO:0000256" key="1">
    <source>
        <dbReference type="SAM" id="MobiDB-lite"/>
    </source>
</evidence>
<evidence type="ECO:0000313" key="2">
    <source>
        <dbReference type="EMBL" id="PIC13601.1"/>
    </source>
</evidence>
<name>A0A2G5SFE2_9PELO</name>
<comment type="caution">
    <text evidence="2">The sequence shown here is derived from an EMBL/GenBank/DDBJ whole genome shotgun (WGS) entry which is preliminary data.</text>
</comment>
<reference evidence="3" key="1">
    <citation type="submission" date="2017-10" db="EMBL/GenBank/DDBJ databases">
        <title>Rapid genome shrinkage in a self-fertile nematode reveals novel sperm competition proteins.</title>
        <authorList>
            <person name="Yin D."/>
            <person name="Schwarz E.M."/>
            <person name="Thomas C.G."/>
            <person name="Felde R.L."/>
            <person name="Korf I.F."/>
            <person name="Cutter A.D."/>
            <person name="Schartner C.M."/>
            <person name="Ralston E.J."/>
            <person name="Meyer B.J."/>
            <person name="Haag E.S."/>
        </authorList>
    </citation>
    <scope>NUCLEOTIDE SEQUENCE [LARGE SCALE GENOMIC DNA]</scope>
    <source>
        <strain evidence="3">JU1422</strain>
    </source>
</reference>
<gene>
    <name evidence="2" type="ORF">B9Z55_027704</name>
</gene>
<accession>A0A2G5SFE2</accession>
<keyword evidence="3" id="KW-1185">Reference proteome</keyword>
<organism evidence="2 3">
    <name type="scientific">Caenorhabditis nigoni</name>
    <dbReference type="NCBI Taxonomy" id="1611254"/>
    <lineage>
        <taxon>Eukaryota</taxon>
        <taxon>Metazoa</taxon>
        <taxon>Ecdysozoa</taxon>
        <taxon>Nematoda</taxon>
        <taxon>Chromadorea</taxon>
        <taxon>Rhabditida</taxon>
        <taxon>Rhabditina</taxon>
        <taxon>Rhabditomorpha</taxon>
        <taxon>Rhabditoidea</taxon>
        <taxon>Rhabditidae</taxon>
        <taxon>Peloderinae</taxon>
        <taxon>Caenorhabditis</taxon>
    </lineage>
</organism>
<feature type="compositionally biased region" description="Polar residues" evidence="1">
    <location>
        <begin position="83"/>
        <end position="92"/>
    </location>
</feature>
<dbReference type="EMBL" id="PDUG01000012">
    <property type="protein sequence ID" value="PIC13601.1"/>
    <property type="molecule type" value="Genomic_DNA"/>
</dbReference>
<proteinExistence type="predicted"/>
<dbReference type="Proteomes" id="UP000230233">
    <property type="component" value="Unassembled WGS sequence"/>
</dbReference>
<feature type="region of interest" description="Disordered" evidence="1">
    <location>
        <begin position="83"/>
        <end position="108"/>
    </location>
</feature>
<evidence type="ECO:0000313" key="3">
    <source>
        <dbReference type="Proteomes" id="UP000230233"/>
    </source>
</evidence>
<sequence>MIIQSGSYTKSRSTIPLFQKGMPLEKERNEITNRTQKKKCEIRPTTKLQNIGIGGLQEVGFRRTGFLPHPAKTIIQSMIQIQPSRLQRSPRPQASVIYDQPGLYQNLP</sequence>